<name>A0ACB6Q9R0_9PLEO</name>
<evidence type="ECO:0000313" key="2">
    <source>
        <dbReference type="Proteomes" id="UP000799755"/>
    </source>
</evidence>
<sequence>MPTTSPMRMASRGPTSRPSAPREKAPRQLQATILSARKASASNPSLPFPTTFMFNPFYGRFVSNTTREDGMGMVTPFDAQLVTIKEDMTTKFMLSLSDQEAEYIKLEQEIRSLPDTVIFFLKRLECIEFRLHDQNSHSRIITITKSQVHPKMKAISRTEKQEFEDGNTSFKEKKSHYYHFTHTIQDMPKDNQRVNQSSAKVELAFPISLHNGPQVSEECQHIYAYLPISPRIPQLQFLIQSNFNTSASRESIDCSPWNQRLRRGVEDAFSNAVSEFAADHALRHSWMEYIPGKGMQHLWEGLYEWVIATLGERLILQTRQGRRFKTPRELRILSDRDFHKDEPISPDLPEEQYLAPEYDSFKPVLSDLGVLPLTSSETLGRLEADLLNLNSRTKYRQADDPWRLSNSEKQRVMNMEIIPLNDGKSWTKANTIISNDTAIYFPYTKDVAIPSGLSLRLAERNAAENPKRAELFRCLGVKDCPPDVVLQEISDLHRNSKQVLLEDIPSHYRYLFRKHPSPHDLKFHLRVPVTPAVHCSPQTPLYFKSSSEYHSQKLLPESYITKFNEDAAFLDESIASDLTMENFLSPTGLTWKGWIAQITGARYFPPLLQRPDKGKLSSTLLAVLKHSPHKFIGLLQAHWYSEYRSSFATPKAGSMLVALKVPCETGAMLPLNATCLPTPKLRAQAKLLGIEDSLHFLRMPEDLEDSNYENWSFLQKLGVCCTPGLRFYKAALARMVDRVDLDLNTVAQVYLGMVDTAQQKDEPELRKFFKENRAIYCPTNVPEQSCWKSPNECIWRGPGFLSAQKPLQQLYAKSPESTRFFSGILKIPDATVAYVLQKLKFQSQSGDTPFKVEQAAEIYCFLEVQGNVEVAWDLIRRDFLDKKLIFANGNWHTLSACLWESKFHLSGYHLLHHIYPELERFFVKHLKVKIGSPLLLIENFQRIAEKGHPNKNEIGRTLKQIGRIFLEPDLDETSLRALDKLKRVPFLPLADVDGKSKLVGINDEFAIPDHPRYAKAFEGHLVLLDFEVADVPALDSLFKHFGLTGRYLSTMVNETSTVSQDFTEDELRGDHLRRRAYALYCCAAKFKSKMTLRDDTQLFDQLSHLRVFTTDTFSTQLTLQFQGKPIEIPSDKIIRVHHEIQEDGQLNLYVPRTQQEWRKCYENQLPDLIGNIIDAPDAAHRIAMILNSKSQELDDLLTECDIPQVSWIPKPTFDYETANDIDTPRTDFCPNMNIDNRLNHARRSDQAQQYVAPSPPSNKLYAQFLDKVIKYTQRKTETDPFDMSGIRDVVMFETARLRNFQLEEYHSRNRKQSADIVYLDQDGSLMLHLRNLCTGGFPQFPHHEAGNSPPIEYFIEVKTTTGRSSKTFFIGHGQYELMEKYQTRPEKRPEKIYVLIRVFNLTSGDIGMKIFVDPWRFRGNILQFQHDKWEVNIE</sequence>
<comment type="caution">
    <text evidence="1">The sequence shown here is derived from an EMBL/GenBank/DDBJ whole genome shotgun (WGS) entry which is preliminary data.</text>
</comment>
<evidence type="ECO:0000313" key="1">
    <source>
        <dbReference type="EMBL" id="KAF2463270.1"/>
    </source>
</evidence>
<organism evidence="1 2">
    <name type="scientific">Lindgomyces ingoldianus</name>
    <dbReference type="NCBI Taxonomy" id="673940"/>
    <lineage>
        <taxon>Eukaryota</taxon>
        <taxon>Fungi</taxon>
        <taxon>Dikarya</taxon>
        <taxon>Ascomycota</taxon>
        <taxon>Pezizomycotina</taxon>
        <taxon>Dothideomycetes</taxon>
        <taxon>Pleosporomycetidae</taxon>
        <taxon>Pleosporales</taxon>
        <taxon>Lindgomycetaceae</taxon>
        <taxon>Lindgomyces</taxon>
    </lineage>
</organism>
<reference evidence="1" key="1">
    <citation type="journal article" date="2020" name="Stud. Mycol.">
        <title>101 Dothideomycetes genomes: a test case for predicting lifestyles and emergence of pathogens.</title>
        <authorList>
            <person name="Haridas S."/>
            <person name="Albert R."/>
            <person name="Binder M."/>
            <person name="Bloem J."/>
            <person name="Labutti K."/>
            <person name="Salamov A."/>
            <person name="Andreopoulos B."/>
            <person name="Baker S."/>
            <person name="Barry K."/>
            <person name="Bills G."/>
            <person name="Bluhm B."/>
            <person name="Cannon C."/>
            <person name="Castanera R."/>
            <person name="Culley D."/>
            <person name="Daum C."/>
            <person name="Ezra D."/>
            <person name="Gonzalez J."/>
            <person name="Henrissat B."/>
            <person name="Kuo A."/>
            <person name="Liang C."/>
            <person name="Lipzen A."/>
            <person name="Lutzoni F."/>
            <person name="Magnuson J."/>
            <person name="Mondo S."/>
            <person name="Nolan M."/>
            <person name="Ohm R."/>
            <person name="Pangilinan J."/>
            <person name="Park H.-J."/>
            <person name="Ramirez L."/>
            <person name="Alfaro M."/>
            <person name="Sun H."/>
            <person name="Tritt A."/>
            <person name="Yoshinaga Y."/>
            <person name="Zwiers L.-H."/>
            <person name="Turgeon B."/>
            <person name="Goodwin S."/>
            <person name="Spatafora J."/>
            <person name="Crous P."/>
            <person name="Grigoriev I."/>
        </authorList>
    </citation>
    <scope>NUCLEOTIDE SEQUENCE</scope>
    <source>
        <strain evidence="1">ATCC 200398</strain>
    </source>
</reference>
<accession>A0ACB6Q9R0</accession>
<gene>
    <name evidence="1" type="ORF">BDR25DRAFT_320119</name>
</gene>
<dbReference type="Proteomes" id="UP000799755">
    <property type="component" value="Unassembled WGS sequence"/>
</dbReference>
<proteinExistence type="predicted"/>
<dbReference type="EMBL" id="MU003552">
    <property type="protein sequence ID" value="KAF2463270.1"/>
    <property type="molecule type" value="Genomic_DNA"/>
</dbReference>
<keyword evidence="2" id="KW-1185">Reference proteome</keyword>
<protein>
    <submittedName>
        <fullName evidence="1">Uncharacterized protein</fullName>
    </submittedName>
</protein>